<evidence type="ECO:0000313" key="3">
    <source>
        <dbReference type="EMBL" id="VEU44299.1"/>
    </source>
</evidence>
<feature type="transmembrane region" description="Helical" evidence="2">
    <location>
        <begin position="92"/>
        <end position="116"/>
    </location>
</feature>
<gene>
    <name evidence="3" type="ORF">PSNMU_V1.4_AUG-EV-PASAV3_0113950</name>
</gene>
<organism evidence="3 4">
    <name type="scientific">Pseudo-nitzschia multistriata</name>
    <dbReference type="NCBI Taxonomy" id="183589"/>
    <lineage>
        <taxon>Eukaryota</taxon>
        <taxon>Sar</taxon>
        <taxon>Stramenopiles</taxon>
        <taxon>Ochrophyta</taxon>
        <taxon>Bacillariophyta</taxon>
        <taxon>Bacillariophyceae</taxon>
        <taxon>Bacillariophycidae</taxon>
        <taxon>Bacillariales</taxon>
        <taxon>Bacillariaceae</taxon>
        <taxon>Pseudo-nitzschia</taxon>
    </lineage>
</organism>
<sequence length="207" mass="21411">MLYPPSSFHSVSRQEFNRNQAVTPTFRREDPQPLLGDPGHKGGGPVRDAVGPGVGGRPLVLGDLPGVPPGTPHLSVELVVDALLPEPVGLPFPLVLVLLLLLPLVVVAIVVVVAVVQAPKPVVQQVGNVVGILRVRDAAGGDGGIDRKQPVVRPVKGPVGAAAASSVPEGGSLRPRRRKNPGPRAARAAHNAGAGPGRRGNRDPPRR</sequence>
<keyword evidence="2" id="KW-1133">Transmembrane helix</keyword>
<dbReference type="Proteomes" id="UP000291116">
    <property type="component" value="Unassembled WGS sequence"/>
</dbReference>
<evidence type="ECO:0000313" key="4">
    <source>
        <dbReference type="Proteomes" id="UP000291116"/>
    </source>
</evidence>
<accession>A0A448ZQH7</accession>
<reference evidence="3 4" key="1">
    <citation type="submission" date="2019-01" db="EMBL/GenBank/DDBJ databases">
        <authorList>
            <person name="Ferrante I. M."/>
        </authorList>
    </citation>
    <scope>NUCLEOTIDE SEQUENCE [LARGE SCALE GENOMIC DNA]</scope>
    <source>
        <strain evidence="3 4">B856</strain>
    </source>
</reference>
<feature type="region of interest" description="Disordered" evidence="1">
    <location>
        <begin position="157"/>
        <end position="207"/>
    </location>
</feature>
<keyword evidence="4" id="KW-1185">Reference proteome</keyword>
<evidence type="ECO:0000256" key="1">
    <source>
        <dbReference type="SAM" id="MobiDB-lite"/>
    </source>
</evidence>
<protein>
    <submittedName>
        <fullName evidence="3">Uncharacterized protein</fullName>
    </submittedName>
</protein>
<evidence type="ECO:0000256" key="2">
    <source>
        <dbReference type="SAM" id="Phobius"/>
    </source>
</evidence>
<keyword evidence="2" id="KW-0472">Membrane</keyword>
<feature type="compositionally biased region" description="Low complexity" evidence="1">
    <location>
        <begin position="182"/>
        <end position="193"/>
    </location>
</feature>
<keyword evidence="2" id="KW-0812">Transmembrane</keyword>
<feature type="region of interest" description="Disordered" evidence="1">
    <location>
        <begin position="19"/>
        <end position="49"/>
    </location>
</feature>
<name>A0A448ZQH7_9STRA</name>
<proteinExistence type="predicted"/>
<dbReference type="EMBL" id="CAACVS010000637">
    <property type="protein sequence ID" value="VEU44299.1"/>
    <property type="molecule type" value="Genomic_DNA"/>
</dbReference>
<dbReference type="AlphaFoldDB" id="A0A448ZQH7"/>